<dbReference type="InterPro" id="IPR011011">
    <property type="entry name" value="Znf_FYVE_PHD"/>
</dbReference>
<name>A0A4U0VL20_9PEZI</name>
<dbReference type="PANTHER" id="PTHR45748:SF7">
    <property type="entry name" value="1-PHOSPHATIDYLINOSITOL 3-PHOSPHATE 5-KINASE-RELATED"/>
    <property type="match status" value="1"/>
</dbReference>
<dbReference type="SUPFAM" id="SSF57903">
    <property type="entry name" value="FYVE/PHD zinc finger"/>
    <property type="match status" value="1"/>
</dbReference>
<feature type="region of interest" description="Disordered" evidence="5">
    <location>
        <begin position="1"/>
        <end position="79"/>
    </location>
</feature>
<feature type="compositionally biased region" description="Low complexity" evidence="5">
    <location>
        <begin position="9"/>
        <end position="38"/>
    </location>
</feature>
<dbReference type="GO" id="GO:0005524">
    <property type="term" value="F:ATP binding"/>
    <property type="evidence" value="ECO:0007669"/>
    <property type="project" value="InterPro"/>
</dbReference>
<dbReference type="Gene3D" id="3.50.7.10">
    <property type="entry name" value="GroEL"/>
    <property type="match status" value="1"/>
</dbReference>
<feature type="compositionally biased region" description="Polar residues" evidence="5">
    <location>
        <begin position="751"/>
        <end position="760"/>
    </location>
</feature>
<keyword evidence="1" id="KW-0479">Metal-binding</keyword>
<dbReference type="Pfam" id="PF00118">
    <property type="entry name" value="Cpn60_TCP1"/>
    <property type="match status" value="1"/>
</dbReference>
<reference evidence="7 8" key="1">
    <citation type="submission" date="2017-03" db="EMBL/GenBank/DDBJ databases">
        <title>Genomes of endolithic fungi from Antarctica.</title>
        <authorList>
            <person name="Coleine C."/>
            <person name="Masonjones S."/>
            <person name="Stajich J.E."/>
        </authorList>
    </citation>
    <scope>NUCLEOTIDE SEQUENCE [LARGE SCALE GENOMIC DNA]</scope>
    <source>
        <strain evidence="7 8">CCFEE 5187</strain>
    </source>
</reference>
<dbReference type="SUPFAM" id="SSF52029">
    <property type="entry name" value="GroEL apical domain-like"/>
    <property type="match status" value="1"/>
</dbReference>
<dbReference type="Proteomes" id="UP000308768">
    <property type="component" value="Unassembled WGS sequence"/>
</dbReference>
<feature type="compositionally biased region" description="Basic and acidic residues" evidence="5">
    <location>
        <begin position="321"/>
        <end position="334"/>
    </location>
</feature>
<dbReference type="GO" id="GO:0046854">
    <property type="term" value="P:phosphatidylinositol phosphate biosynthetic process"/>
    <property type="evidence" value="ECO:0007669"/>
    <property type="project" value="TreeGrafter"/>
</dbReference>
<evidence type="ECO:0000313" key="8">
    <source>
        <dbReference type="Proteomes" id="UP000308768"/>
    </source>
</evidence>
<protein>
    <recommendedName>
        <fullName evidence="6">FYVE-type domain-containing protein</fullName>
    </recommendedName>
</protein>
<dbReference type="EMBL" id="NAJN01002690">
    <property type="protein sequence ID" value="TKA49968.1"/>
    <property type="molecule type" value="Genomic_DNA"/>
</dbReference>
<feature type="compositionally biased region" description="Basic residues" evidence="5">
    <location>
        <begin position="612"/>
        <end position="627"/>
    </location>
</feature>
<feature type="region of interest" description="Disordered" evidence="5">
    <location>
        <begin position="713"/>
        <end position="777"/>
    </location>
</feature>
<evidence type="ECO:0000259" key="6">
    <source>
        <dbReference type="PROSITE" id="PS50178"/>
    </source>
</evidence>
<accession>A0A4U0VL20</accession>
<feature type="compositionally biased region" description="Polar residues" evidence="5">
    <location>
        <begin position="267"/>
        <end position="286"/>
    </location>
</feature>
<dbReference type="GO" id="GO:0000329">
    <property type="term" value="C:fungal-type vacuole membrane"/>
    <property type="evidence" value="ECO:0007669"/>
    <property type="project" value="TreeGrafter"/>
</dbReference>
<dbReference type="GO" id="GO:0000285">
    <property type="term" value="F:1-phosphatidylinositol-3-phosphate 5-kinase activity"/>
    <property type="evidence" value="ECO:0007669"/>
    <property type="project" value="TreeGrafter"/>
</dbReference>
<proteinExistence type="predicted"/>
<feature type="region of interest" description="Disordered" evidence="5">
    <location>
        <begin position="255"/>
        <end position="369"/>
    </location>
</feature>
<feature type="compositionally biased region" description="Low complexity" evidence="5">
    <location>
        <begin position="597"/>
        <end position="611"/>
    </location>
</feature>
<feature type="region of interest" description="Disordered" evidence="5">
    <location>
        <begin position="597"/>
        <end position="633"/>
    </location>
</feature>
<feature type="compositionally biased region" description="Polar residues" evidence="5">
    <location>
        <begin position="52"/>
        <end position="64"/>
    </location>
</feature>
<dbReference type="Gene3D" id="3.30.40.10">
    <property type="entry name" value="Zinc/RING finger domain, C3HC4 (zinc finger)"/>
    <property type="match status" value="1"/>
</dbReference>
<feature type="compositionally biased region" description="Basic residues" evidence="5">
    <location>
        <begin position="761"/>
        <end position="770"/>
    </location>
</feature>
<dbReference type="FunFam" id="3.50.7.10:FF:000007">
    <property type="entry name" value="1-phosphatidylinositol 3-phosphate 5-kinase isoform X1"/>
    <property type="match status" value="1"/>
</dbReference>
<evidence type="ECO:0000256" key="4">
    <source>
        <dbReference type="PROSITE-ProRule" id="PRU00091"/>
    </source>
</evidence>
<evidence type="ECO:0000256" key="1">
    <source>
        <dbReference type="ARBA" id="ARBA00022723"/>
    </source>
</evidence>
<dbReference type="InterPro" id="IPR027409">
    <property type="entry name" value="GroEL-like_apical_dom_sf"/>
</dbReference>
<evidence type="ECO:0000256" key="5">
    <source>
        <dbReference type="SAM" id="MobiDB-lite"/>
    </source>
</evidence>
<evidence type="ECO:0000313" key="7">
    <source>
        <dbReference type="EMBL" id="TKA49968.1"/>
    </source>
</evidence>
<dbReference type="AlphaFoldDB" id="A0A4U0VL20"/>
<sequence>MASKQNQGASSPSASSLRLPLIGRRSRRGSLASLSSRSQVDKETLAQALDQIHSSASQSETLTTFDEFASPPPASTGSEAKSFAGDLVYGGLSGLYNRIRHSVSGPREVVVRPGAGIGNESAEESSVKSVKGRAIARTPKKPSTAVSSPNLVSTPVSRLQSPLFTTFADNQDSISELSEAPSVTATPRAPIVGYNPPSALLPTTEISIAAVTSVEPLDLDTKDGAPLHFAATISHSRGDAGVGSTVGFESRLKSFEPRVQPSKARSDSASTVFLQPKGSQINSKHVLSTPLHRQDELDPDENAGSDSNDDGIELGDGGLAHTREMRFATREGSNERSSYNNPSKAQDHPMESQTARHVIRSQDPETPYPSVAETRFDSLSGKHTEQRAIPVNHPPAQQRPPMVHISQSHLPGFKTSRPSSTDGGDLDSVSTPPGATHIAFIDVNELTLRDGALKTSRGADQKTTHVQPQVKRRVLSKRFWMKDENARECFYCGDAFSTFRRKHHCRTCGQIFDGKCTTLLPGALFGQSGNIRLFFSEDEDLQRNSYYEPDDLDAQPDQDHTNMATPTIGIPVSRRTVESKRRSAVLEFDGLPTLVRPSSSRSLKSLSGRPRSSSHKRHHSRHQHMRNFRSSFDDRAPFQRDVVKSAEQRSLLPAFHTDSIIDPDLAPFLSDEDSSDDQQTSIFATMNGDMHQAATGEDERNGLAGLLAAVKKGRSRASEKNVTGPILPGRDFDNISLTSKPLPRPSRKRNLSVSSINHSRLSPRRSKSHNLLKGLEPTVDGVSGDQYSELRGFSATGGAGSKMMRSSAMRGTDAPAVELNRASLQHVRKLLKQLLQDATIPNASRWEKALIPILLQCTDDVEPDVQNGDDLDIRHYIKLKKVPGGRPGDTSYVSGVVFSKNVALKSMPRSVPQPRIAIVTFALEYSRHGQHFMSLEPVIAQEREYLRNLVNRIAALRPQILLVQRNVSGLALQYLDEANITVAYNIKESNKDCLLIRRISAHAKALT</sequence>
<feature type="region of interest" description="Disordered" evidence="5">
    <location>
        <begin position="409"/>
        <end position="428"/>
    </location>
</feature>
<dbReference type="GO" id="GO:0008270">
    <property type="term" value="F:zinc ion binding"/>
    <property type="evidence" value="ECO:0007669"/>
    <property type="project" value="UniProtKB-KW"/>
</dbReference>
<dbReference type="STRING" id="331657.A0A4U0VL20"/>
<feature type="compositionally biased region" description="Polar residues" evidence="5">
    <location>
        <begin position="335"/>
        <end position="344"/>
    </location>
</feature>
<feature type="compositionally biased region" description="Acidic residues" evidence="5">
    <location>
        <begin position="297"/>
        <end position="313"/>
    </location>
</feature>
<dbReference type="InterPro" id="IPR017455">
    <property type="entry name" value="Znf_FYVE-rel"/>
</dbReference>
<dbReference type="Pfam" id="PF01363">
    <property type="entry name" value="FYVE"/>
    <property type="match status" value="1"/>
</dbReference>
<dbReference type="OrthoDB" id="158357at2759"/>
<gene>
    <name evidence="7" type="ORF">B0A49_12529</name>
</gene>
<feature type="compositionally biased region" description="Polar residues" evidence="5">
    <location>
        <begin position="416"/>
        <end position="428"/>
    </location>
</feature>
<keyword evidence="2 4" id="KW-0863">Zinc-finger</keyword>
<organism evidence="7 8">
    <name type="scientific">Cryomyces minteri</name>
    <dbReference type="NCBI Taxonomy" id="331657"/>
    <lineage>
        <taxon>Eukaryota</taxon>
        <taxon>Fungi</taxon>
        <taxon>Dikarya</taxon>
        <taxon>Ascomycota</taxon>
        <taxon>Pezizomycotina</taxon>
        <taxon>Dothideomycetes</taxon>
        <taxon>Dothideomycetes incertae sedis</taxon>
        <taxon>Cryomyces</taxon>
    </lineage>
</organism>
<dbReference type="PROSITE" id="PS50178">
    <property type="entry name" value="ZF_FYVE"/>
    <property type="match status" value="1"/>
</dbReference>
<feature type="region of interest" description="Disordered" evidence="5">
    <location>
        <begin position="119"/>
        <end position="152"/>
    </location>
</feature>
<dbReference type="InterPro" id="IPR000306">
    <property type="entry name" value="Znf_FYVE"/>
</dbReference>
<dbReference type="PANTHER" id="PTHR45748">
    <property type="entry name" value="1-PHOSPHATIDYLINOSITOL 3-PHOSPHATE 5-KINASE-RELATED"/>
    <property type="match status" value="1"/>
</dbReference>
<feature type="domain" description="FYVE-type" evidence="6">
    <location>
        <begin position="483"/>
        <end position="517"/>
    </location>
</feature>
<dbReference type="InterPro" id="IPR002423">
    <property type="entry name" value="Cpn60/GroEL/TCP-1"/>
</dbReference>
<keyword evidence="3" id="KW-0862">Zinc</keyword>
<dbReference type="GO" id="GO:0010008">
    <property type="term" value="C:endosome membrane"/>
    <property type="evidence" value="ECO:0007669"/>
    <property type="project" value="TreeGrafter"/>
</dbReference>
<keyword evidence="8" id="KW-1185">Reference proteome</keyword>
<dbReference type="InterPro" id="IPR013083">
    <property type="entry name" value="Znf_RING/FYVE/PHD"/>
</dbReference>
<dbReference type="SMART" id="SM00064">
    <property type="entry name" value="FYVE"/>
    <property type="match status" value="1"/>
</dbReference>
<comment type="caution">
    <text evidence="7">The sequence shown here is derived from an EMBL/GenBank/DDBJ whole genome shotgun (WGS) entry which is preliminary data.</text>
</comment>
<evidence type="ECO:0000256" key="3">
    <source>
        <dbReference type="ARBA" id="ARBA00022833"/>
    </source>
</evidence>
<evidence type="ECO:0000256" key="2">
    <source>
        <dbReference type="ARBA" id="ARBA00022771"/>
    </source>
</evidence>